<proteinExistence type="predicted"/>
<accession>A0A0A0JJL0</accession>
<reference evidence="1 2" key="1">
    <citation type="submission" date="2013-08" db="EMBL/GenBank/DDBJ databases">
        <title>The genome sequence of Knoellia subterranea.</title>
        <authorList>
            <person name="Zhu W."/>
            <person name="Wang G."/>
        </authorList>
    </citation>
    <scope>NUCLEOTIDE SEQUENCE [LARGE SCALE GENOMIC DNA]</scope>
    <source>
        <strain evidence="1 2">KCTC 19937</strain>
    </source>
</reference>
<dbReference type="EMBL" id="AVPK01000006">
    <property type="protein sequence ID" value="KGN37283.1"/>
    <property type="molecule type" value="Genomic_DNA"/>
</dbReference>
<dbReference type="RefSeq" id="WP_035905245.1">
    <property type="nucleotide sequence ID" value="NZ_AVPK01000006.1"/>
</dbReference>
<organism evidence="1 2">
    <name type="scientific">Knoellia subterranea KCTC 19937</name>
    <dbReference type="NCBI Taxonomy" id="1385521"/>
    <lineage>
        <taxon>Bacteria</taxon>
        <taxon>Bacillati</taxon>
        <taxon>Actinomycetota</taxon>
        <taxon>Actinomycetes</taxon>
        <taxon>Micrococcales</taxon>
        <taxon>Intrasporangiaceae</taxon>
        <taxon>Knoellia</taxon>
    </lineage>
</organism>
<comment type="caution">
    <text evidence="1">The sequence shown here is derived from an EMBL/GenBank/DDBJ whole genome shotgun (WGS) entry which is preliminary data.</text>
</comment>
<name>A0A0A0JJL0_9MICO</name>
<evidence type="ECO:0000313" key="1">
    <source>
        <dbReference type="EMBL" id="KGN37283.1"/>
    </source>
</evidence>
<gene>
    <name evidence="1" type="ORF">N803_14620</name>
</gene>
<keyword evidence="2" id="KW-1185">Reference proteome</keyword>
<protein>
    <submittedName>
        <fullName evidence="1">Uncharacterized protein</fullName>
    </submittedName>
</protein>
<sequence>MLIQITLDHARPPSGSVSVASGGEAPGVAAPTPFGGWLDLMAVLDGIVVAAGDEEDKLGAGAQAELREDV</sequence>
<dbReference type="AlphaFoldDB" id="A0A0A0JJL0"/>
<dbReference type="Proteomes" id="UP000030011">
    <property type="component" value="Unassembled WGS sequence"/>
</dbReference>
<evidence type="ECO:0000313" key="2">
    <source>
        <dbReference type="Proteomes" id="UP000030011"/>
    </source>
</evidence>